<feature type="transmembrane region" description="Helical" evidence="7">
    <location>
        <begin position="360"/>
        <end position="380"/>
    </location>
</feature>
<keyword evidence="4" id="KW-0029">Amino-acid transport</keyword>
<feature type="transmembrane region" description="Helical" evidence="7">
    <location>
        <begin position="416"/>
        <end position="435"/>
    </location>
</feature>
<feature type="transmembrane region" description="Helical" evidence="7">
    <location>
        <begin position="289"/>
        <end position="312"/>
    </location>
</feature>
<dbReference type="PATRIC" id="fig|1178515.4.peg.364"/>
<evidence type="ECO:0000259" key="8">
    <source>
        <dbReference type="Pfam" id="PF00324"/>
    </source>
</evidence>
<evidence type="ECO:0000256" key="5">
    <source>
        <dbReference type="ARBA" id="ARBA00022989"/>
    </source>
</evidence>
<dbReference type="Gene3D" id="1.20.1740.10">
    <property type="entry name" value="Amino acid/polyamine transporter I"/>
    <property type="match status" value="1"/>
</dbReference>
<name>A0A172TEG0_9BACL</name>
<dbReference type="GO" id="GO:0016020">
    <property type="term" value="C:membrane"/>
    <property type="evidence" value="ECO:0007669"/>
    <property type="project" value="UniProtKB-SubCell"/>
</dbReference>
<dbReference type="Proteomes" id="UP000076927">
    <property type="component" value="Chromosome"/>
</dbReference>
<reference evidence="9 10" key="1">
    <citation type="submission" date="2015-01" db="EMBL/GenBank/DDBJ databases">
        <title>Paenibacillus swuensis/DY6/whole genome sequencing.</title>
        <authorList>
            <person name="Kim M.K."/>
            <person name="Srinivasan S."/>
            <person name="Lee J.-J."/>
        </authorList>
    </citation>
    <scope>NUCLEOTIDE SEQUENCE [LARGE SCALE GENOMIC DNA]</scope>
    <source>
        <strain evidence="9 10">DY6</strain>
    </source>
</reference>
<feature type="transmembrane region" description="Helical" evidence="7">
    <location>
        <begin position="333"/>
        <end position="354"/>
    </location>
</feature>
<evidence type="ECO:0000256" key="6">
    <source>
        <dbReference type="ARBA" id="ARBA00023136"/>
    </source>
</evidence>
<feature type="domain" description="Amino acid permease/ SLC12A" evidence="8">
    <location>
        <begin position="23"/>
        <end position="383"/>
    </location>
</feature>
<dbReference type="GO" id="GO:0006865">
    <property type="term" value="P:amino acid transport"/>
    <property type="evidence" value="ECO:0007669"/>
    <property type="project" value="UniProtKB-KW"/>
</dbReference>
<dbReference type="InterPro" id="IPR004841">
    <property type="entry name" value="AA-permease/SLC12A_dom"/>
</dbReference>
<dbReference type="EMBL" id="CP011388">
    <property type="protein sequence ID" value="ANE45294.1"/>
    <property type="molecule type" value="Genomic_DNA"/>
</dbReference>
<feature type="transmembrane region" description="Helical" evidence="7">
    <location>
        <begin position="99"/>
        <end position="123"/>
    </location>
</feature>
<dbReference type="PANTHER" id="PTHR43495:SF5">
    <property type="entry name" value="GAMMA-AMINOBUTYRIC ACID PERMEASE"/>
    <property type="match status" value="1"/>
</dbReference>
<keyword evidence="10" id="KW-1185">Reference proteome</keyword>
<keyword evidence="2" id="KW-0813">Transport</keyword>
<evidence type="ECO:0000313" key="10">
    <source>
        <dbReference type="Proteomes" id="UP000076927"/>
    </source>
</evidence>
<dbReference type="PIRSF" id="PIRSF006060">
    <property type="entry name" value="AA_transporter"/>
    <property type="match status" value="1"/>
</dbReference>
<dbReference type="AlphaFoldDB" id="A0A172TEG0"/>
<feature type="transmembrane region" description="Helical" evidence="7">
    <location>
        <begin position="20"/>
        <end position="42"/>
    </location>
</feature>
<evidence type="ECO:0000313" key="9">
    <source>
        <dbReference type="EMBL" id="ANE45294.1"/>
    </source>
</evidence>
<feature type="transmembrane region" description="Helical" evidence="7">
    <location>
        <begin position="392"/>
        <end position="410"/>
    </location>
</feature>
<dbReference type="PANTHER" id="PTHR43495">
    <property type="entry name" value="GABA PERMEASE"/>
    <property type="match status" value="1"/>
</dbReference>
<evidence type="ECO:0000256" key="4">
    <source>
        <dbReference type="ARBA" id="ARBA00022970"/>
    </source>
</evidence>
<comment type="subcellular location">
    <subcellularLocation>
        <location evidence="1">Membrane</location>
        <topology evidence="1">Multi-pass membrane protein</topology>
    </subcellularLocation>
</comment>
<protein>
    <submittedName>
        <fullName evidence="9">Transporter</fullName>
    </submittedName>
</protein>
<keyword evidence="6 7" id="KW-0472">Membrane</keyword>
<evidence type="ECO:0000256" key="7">
    <source>
        <dbReference type="SAM" id="Phobius"/>
    </source>
</evidence>
<feature type="transmembrane region" description="Helical" evidence="7">
    <location>
        <begin position="129"/>
        <end position="147"/>
    </location>
</feature>
<dbReference type="RefSeq" id="WP_068603755.1">
    <property type="nucleotide sequence ID" value="NZ_CP011388.1"/>
</dbReference>
<keyword evidence="5 7" id="KW-1133">Transmembrane helix</keyword>
<dbReference type="KEGG" id="pswu:SY83_01930"/>
<feature type="transmembrane region" description="Helical" evidence="7">
    <location>
        <begin position="238"/>
        <end position="258"/>
    </location>
</feature>
<dbReference type="GO" id="GO:0055085">
    <property type="term" value="P:transmembrane transport"/>
    <property type="evidence" value="ECO:0007669"/>
    <property type="project" value="InterPro"/>
</dbReference>
<feature type="transmembrane region" description="Helical" evidence="7">
    <location>
        <begin position="205"/>
        <end position="226"/>
    </location>
</feature>
<proteinExistence type="predicted"/>
<feature type="transmembrane region" description="Helical" evidence="7">
    <location>
        <begin position="48"/>
        <end position="68"/>
    </location>
</feature>
<evidence type="ECO:0000256" key="2">
    <source>
        <dbReference type="ARBA" id="ARBA00022448"/>
    </source>
</evidence>
<evidence type="ECO:0000256" key="1">
    <source>
        <dbReference type="ARBA" id="ARBA00004141"/>
    </source>
</evidence>
<accession>A0A172TEG0</accession>
<evidence type="ECO:0000256" key="3">
    <source>
        <dbReference type="ARBA" id="ARBA00022692"/>
    </source>
</evidence>
<organism evidence="9 10">
    <name type="scientific">Paenibacillus swuensis</name>
    <dbReference type="NCBI Taxonomy" id="1178515"/>
    <lineage>
        <taxon>Bacteria</taxon>
        <taxon>Bacillati</taxon>
        <taxon>Bacillota</taxon>
        <taxon>Bacilli</taxon>
        <taxon>Bacillales</taxon>
        <taxon>Paenibacillaceae</taxon>
        <taxon>Paenibacillus</taxon>
    </lineage>
</organism>
<gene>
    <name evidence="9" type="ORF">SY83_01930</name>
</gene>
<feature type="transmembrane region" description="Helical" evidence="7">
    <location>
        <begin position="159"/>
        <end position="178"/>
    </location>
</feature>
<sequence>MSPSADEHKHEPKQGKLSWLQFTLFGVGCTMGTAFFLGSSIAIEKSGIYVLLTFLLVVIITYFIYAALAELTAEHPEKGSFRTYAKKAFGRWAGFSTGWLYWASEMLILGASLTALGLFSQFWFPSVPLWVYAGFYALLALIVVIIGSRGINKAEDFFAIIKIAAVLMFITIVVIALFRNPKQMDLSGQRMDEWLSPGWKGAWKGLLYAFYAFSGIEVMGFMAMNLRHPKEALKAGRVMLLAVGLLYIVSIGLALVYISPKDVTPDKSPLTLALEVTGTPFFVHLLNGVFIIAGFSILVASLYAVSTMLVTLSQDGDAPAKLADTVGKRKLPLYALGVNTLGLLVSIAMALWMPKSIFEHIVTAGGLVLLYNWLIIAASYLKLGKPSVWGRLRTWIAIGFILFAVSGTLMEPSSRPGFWASLGILLIVAVITLGMKHHWAAKESS</sequence>
<keyword evidence="3 7" id="KW-0812">Transmembrane</keyword>
<dbReference type="STRING" id="1178515.SY83_01930"/>
<dbReference type="Pfam" id="PF00324">
    <property type="entry name" value="AA_permease"/>
    <property type="match status" value="1"/>
</dbReference>